<dbReference type="SUPFAM" id="SSF53474">
    <property type="entry name" value="alpha/beta-Hydrolases"/>
    <property type="match status" value="1"/>
</dbReference>
<evidence type="ECO:0000313" key="1">
    <source>
        <dbReference type="EMBL" id="KTD42406.1"/>
    </source>
</evidence>
<dbReference type="Gene3D" id="3.40.50.1820">
    <property type="entry name" value="alpha/beta hydrolase"/>
    <property type="match status" value="1"/>
</dbReference>
<evidence type="ECO:0000313" key="4">
    <source>
        <dbReference type="Proteomes" id="UP000254230"/>
    </source>
</evidence>
<proteinExistence type="predicted"/>
<dbReference type="GO" id="GO:0016787">
    <property type="term" value="F:hydrolase activity"/>
    <property type="evidence" value="ECO:0007669"/>
    <property type="project" value="UniProtKB-KW"/>
</dbReference>
<dbReference type="OrthoDB" id="9157427at2"/>
<evidence type="ECO:0000313" key="3">
    <source>
        <dbReference type="Proteomes" id="UP000054639"/>
    </source>
</evidence>
<organism evidence="2 4">
    <name type="scientific">Legionella quateirensis</name>
    <dbReference type="NCBI Taxonomy" id="45072"/>
    <lineage>
        <taxon>Bacteria</taxon>
        <taxon>Pseudomonadati</taxon>
        <taxon>Pseudomonadota</taxon>
        <taxon>Gammaproteobacteria</taxon>
        <taxon>Legionellales</taxon>
        <taxon>Legionellaceae</taxon>
        <taxon>Legionella</taxon>
    </lineage>
</organism>
<dbReference type="RefSeq" id="WP_058475500.1">
    <property type="nucleotide sequence ID" value="NZ_CAAAIL010000012.1"/>
</dbReference>
<gene>
    <name evidence="1" type="ORF">Lqua_3384</name>
    <name evidence="2" type="ORF">NCTC12376_00933</name>
</gene>
<dbReference type="Proteomes" id="UP000054639">
    <property type="component" value="Unassembled WGS sequence"/>
</dbReference>
<dbReference type="EMBL" id="LNYR01000049">
    <property type="protein sequence ID" value="KTD42406.1"/>
    <property type="molecule type" value="Genomic_DNA"/>
</dbReference>
<dbReference type="InterPro" id="IPR029058">
    <property type="entry name" value="AB_hydrolase_fold"/>
</dbReference>
<reference evidence="1 3" key="1">
    <citation type="submission" date="2015-11" db="EMBL/GenBank/DDBJ databases">
        <title>Genomic analysis of 38 Legionella species identifies large and diverse effector repertoires.</title>
        <authorList>
            <person name="Burstein D."/>
            <person name="Amaro F."/>
            <person name="Zusman T."/>
            <person name="Lifshitz Z."/>
            <person name="Cohen O."/>
            <person name="Gilbert J.A."/>
            <person name="Pupko T."/>
            <person name="Shuman H.A."/>
            <person name="Segal G."/>
        </authorList>
    </citation>
    <scope>NUCLEOTIDE SEQUENCE [LARGE SCALE GENOMIC DNA]</scope>
    <source>
        <strain evidence="1 3">ATCC 49507</strain>
    </source>
</reference>
<keyword evidence="1" id="KW-0378">Hydrolase</keyword>
<keyword evidence="3" id="KW-1185">Reference proteome</keyword>
<dbReference type="EMBL" id="UGOW01000001">
    <property type="protein sequence ID" value="STY17139.1"/>
    <property type="molecule type" value="Genomic_DNA"/>
</dbReference>
<accession>A0A378KSJ3</accession>
<sequence length="370" mass="41633">MNQLLTIILICWSVCSFSQNSLFPGEKIIKVNGVESLVYFSPGDSNKPLLVFIPGDSHLARIAYGYPAGKPEHFLAYWLKKEGYPFLALSYPLKNAVYSQVYPDFTIQDWGEQAATVIAQTITEHRLNKKFIILGWSMGGSIENRLTQSAHQKGLEVQLFIGLASMPPLPFIMQKGQYDTNIISKQGLADRKPVIPLFYQLVQAQEHDQGEIIIPKKVYEEEFVGDIPAALSAEGYWHQGNKIISNTDATLKDAAVLDFSTTPWIALLVDTDPGTAKISLIDPASWYLLRSEMIYARYLKGKIPDDMSPQRWQAITDLINSLYGQLTLSIHGNHFFFIGKKGARETAEKITILIQRVEQVKSRLNQLLPQ</sequence>
<dbReference type="Proteomes" id="UP000254230">
    <property type="component" value="Unassembled WGS sequence"/>
</dbReference>
<reference evidence="2 4" key="2">
    <citation type="submission" date="2018-06" db="EMBL/GenBank/DDBJ databases">
        <authorList>
            <consortium name="Pathogen Informatics"/>
            <person name="Doyle S."/>
        </authorList>
    </citation>
    <scope>NUCLEOTIDE SEQUENCE [LARGE SCALE GENOMIC DNA]</scope>
    <source>
        <strain evidence="2 4">NCTC12376</strain>
    </source>
</reference>
<name>A0A378KSJ3_9GAMM</name>
<evidence type="ECO:0000313" key="2">
    <source>
        <dbReference type="EMBL" id="STY17139.1"/>
    </source>
</evidence>
<dbReference type="AlphaFoldDB" id="A0A378KSJ3"/>
<protein>
    <submittedName>
        <fullName evidence="1">Alpha/beta hydrolase family protein</fullName>
    </submittedName>
</protein>